<feature type="region of interest" description="Disordered" evidence="1">
    <location>
        <begin position="1"/>
        <end position="125"/>
    </location>
</feature>
<accession>A0A9P8II94</accession>
<evidence type="ECO:0000313" key="3">
    <source>
        <dbReference type="Proteomes" id="UP000750711"/>
    </source>
</evidence>
<dbReference type="EMBL" id="JAGHQM010001656">
    <property type="protein sequence ID" value="KAH0552998.1"/>
    <property type="molecule type" value="Genomic_DNA"/>
</dbReference>
<dbReference type="Proteomes" id="UP000750711">
    <property type="component" value="Unassembled WGS sequence"/>
</dbReference>
<sequence length="414" mass="46114">MAPRAKTSPTKRYMRKPGTGPLGLTPVVEEPSSGVRRSLRLQNKPPASHAAHSRPSNQVDCTNPAHLQCKRIRDRHTPGKGQQRCTYSSLRPPKKLQKNSQVEPREPSLSEEDLRSYSRKPPLSEEDLRSLYNEVMAKSKRTSLSIAETEGTEGTETRRSCRTSISNYRYENLKSFNILIHAKPPNEITTAVNKIVSAEVSEDRLAVLSKIAESLSLECHKRVVLRSGEDDFLGSLMTAIKSLGFEHSHYSHKTRWRVVLDPVNENPLNHGYKTSVQQPEVDDDLARPQKHQRQPATEYMSNTTSPRALPPRGRGEGCYTLKTPFPDVSIGIHIYSLTEAFSSRFGSNDKAERFIDFLENRVASEGQAELVFVPGKSSGVAFPFAVIESKSYSSGHLYDAENQTAVAGACALKI</sequence>
<evidence type="ECO:0000313" key="2">
    <source>
        <dbReference type="EMBL" id="KAH0552998.1"/>
    </source>
</evidence>
<protein>
    <submittedName>
        <fullName evidence="2">Uncharacterized protein</fullName>
    </submittedName>
</protein>
<dbReference type="AlphaFoldDB" id="A0A9P8II94"/>
<feature type="region of interest" description="Disordered" evidence="1">
    <location>
        <begin position="270"/>
        <end position="314"/>
    </location>
</feature>
<gene>
    <name evidence="2" type="ORF">GP486_006806</name>
</gene>
<feature type="compositionally biased region" description="Basic and acidic residues" evidence="1">
    <location>
        <begin position="103"/>
        <end position="125"/>
    </location>
</feature>
<organism evidence="2 3">
    <name type="scientific">Trichoglossum hirsutum</name>
    <dbReference type="NCBI Taxonomy" id="265104"/>
    <lineage>
        <taxon>Eukaryota</taxon>
        <taxon>Fungi</taxon>
        <taxon>Dikarya</taxon>
        <taxon>Ascomycota</taxon>
        <taxon>Pezizomycotina</taxon>
        <taxon>Geoglossomycetes</taxon>
        <taxon>Geoglossales</taxon>
        <taxon>Geoglossaceae</taxon>
        <taxon>Trichoglossum</taxon>
    </lineage>
</organism>
<keyword evidence="3" id="KW-1185">Reference proteome</keyword>
<proteinExistence type="predicted"/>
<reference evidence="2" key="1">
    <citation type="submission" date="2021-03" db="EMBL/GenBank/DDBJ databases">
        <title>Comparative genomics and phylogenomic investigation of the class Geoglossomycetes provide insights into ecological specialization and systematics.</title>
        <authorList>
            <person name="Melie T."/>
            <person name="Pirro S."/>
            <person name="Miller A.N."/>
            <person name="Quandt A."/>
        </authorList>
    </citation>
    <scope>NUCLEOTIDE SEQUENCE</scope>
    <source>
        <strain evidence="2">CAQ_001_2017</strain>
    </source>
</reference>
<comment type="caution">
    <text evidence="2">The sequence shown here is derived from an EMBL/GenBank/DDBJ whole genome shotgun (WGS) entry which is preliminary data.</text>
</comment>
<name>A0A9P8II94_9PEZI</name>
<evidence type="ECO:0000256" key="1">
    <source>
        <dbReference type="SAM" id="MobiDB-lite"/>
    </source>
</evidence>